<sequence length="262" mass="27295">MTARRRTVPVDPMELGRRVRQGERLLGMLVRMPSELLVELAGYVGLDYVVLDAEHGPVDQLALSHHISVAESMGVPVIVRIGALHDALRALDLGAAGIICPHVDSVAEAEALAAAVRYPPRGKRGFAAYTRAGRYGLTSNAEHLAHYADGPLVIAMIESAAGLAAAADIAAVDGIDLLWPGPADLGADLGLLGGDPAPIDQAIDDVRAASDGRVLTICGDEATAAAHFAAGSQLVVYNTQHAVSQLMVRLATALPERSDRGA</sequence>
<feature type="domain" description="HpcH/HpaI aldolase/citrate lyase" evidence="4">
    <location>
        <begin position="30"/>
        <end position="193"/>
    </location>
</feature>
<dbReference type="InterPro" id="IPR005000">
    <property type="entry name" value="Aldolase/citrate-lyase_domain"/>
</dbReference>
<keyword evidence="6" id="KW-1185">Reference proteome</keyword>
<dbReference type="InterPro" id="IPR050251">
    <property type="entry name" value="HpcH-HpaI_aldolase"/>
</dbReference>
<dbReference type="AlphaFoldDB" id="A0A077LSV9"/>
<dbReference type="Proteomes" id="UP000035721">
    <property type="component" value="Unassembled WGS sequence"/>
</dbReference>
<dbReference type="GO" id="GO:0046872">
    <property type="term" value="F:metal ion binding"/>
    <property type="evidence" value="ECO:0007669"/>
    <property type="project" value="UniProtKB-KW"/>
</dbReference>
<evidence type="ECO:0000259" key="4">
    <source>
        <dbReference type="Pfam" id="PF03328"/>
    </source>
</evidence>
<dbReference type="InterPro" id="IPR040442">
    <property type="entry name" value="Pyrv_kinase-like_dom_sf"/>
</dbReference>
<comment type="similarity">
    <text evidence="1">Belongs to the HpcH/HpaI aldolase family.</text>
</comment>
<accession>A0A077LSV9</accession>
<evidence type="ECO:0000313" key="6">
    <source>
        <dbReference type="Proteomes" id="UP000035721"/>
    </source>
</evidence>
<dbReference type="EMBL" id="CAJB01000023">
    <property type="protein sequence ID" value="CCH76308.1"/>
    <property type="molecule type" value="Genomic_DNA"/>
</dbReference>
<dbReference type="InterPro" id="IPR015813">
    <property type="entry name" value="Pyrv/PenolPyrv_kinase-like_dom"/>
</dbReference>
<evidence type="ECO:0000313" key="5">
    <source>
        <dbReference type="EMBL" id="CCH76308.1"/>
    </source>
</evidence>
<dbReference type="PANTHER" id="PTHR30502:SF0">
    <property type="entry name" value="PHOSPHOENOLPYRUVATE CARBOXYLASE FAMILY PROTEIN"/>
    <property type="match status" value="1"/>
</dbReference>
<gene>
    <name evidence="5" type="ORF">BN12_1190025</name>
</gene>
<name>A0A077LSV9_9MICO</name>
<dbReference type="Gene3D" id="3.20.20.60">
    <property type="entry name" value="Phosphoenolpyruvate-binding domains"/>
    <property type="match status" value="1"/>
</dbReference>
<dbReference type="GO" id="GO:0016832">
    <property type="term" value="F:aldehyde-lyase activity"/>
    <property type="evidence" value="ECO:0007669"/>
    <property type="project" value="TreeGrafter"/>
</dbReference>
<dbReference type="STRING" id="1194083.BN12_1190025"/>
<keyword evidence="2" id="KW-0479">Metal-binding</keyword>
<dbReference type="Pfam" id="PF03328">
    <property type="entry name" value="HpcH_HpaI"/>
    <property type="match status" value="1"/>
</dbReference>
<dbReference type="PANTHER" id="PTHR30502">
    <property type="entry name" value="2-KETO-3-DEOXY-L-RHAMNONATE ALDOLASE"/>
    <property type="match status" value="1"/>
</dbReference>
<keyword evidence="3" id="KW-0456">Lyase</keyword>
<organism evidence="5 6">
    <name type="scientific">Nostocoides japonicum T1-X7</name>
    <dbReference type="NCBI Taxonomy" id="1194083"/>
    <lineage>
        <taxon>Bacteria</taxon>
        <taxon>Bacillati</taxon>
        <taxon>Actinomycetota</taxon>
        <taxon>Actinomycetes</taxon>
        <taxon>Micrococcales</taxon>
        <taxon>Intrasporangiaceae</taxon>
        <taxon>Nostocoides</taxon>
    </lineage>
</organism>
<evidence type="ECO:0000256" key="3">
    <source>
        <dbReference type="ARBA" id="ARBA00023239"/>
    </source>
</evidence>
<evidence type="ECO:0000256" key="1">
    <source>
        <dbReference type="ARBA" id="ARBA00005568"/>
    </source>
</evidence>
<proteinExistence type="inferred from homology"/>
<dbReference type="OrthoDB" id="3353438at2"/>
<dbReference type="GO" id="GO:0005737">
    <property type="term" value="C:cytoplasm"/>
    <property type="evidence" value="ECO:0007669"/>
    <property type="project" value="TreeGrafter"/>
</dbReference>
<reference evidence="5 6" key="1">
    <citation type="journal article" date="2013" name="ISME J.">
        <title>A metabolic model for members of the genus Tetrasphaera involved in enhanced biological phosphorus removal.</title>
        <authorList>
            <person name="Kristiansen R."/>
            <person name="Nguyen H.T.T."/>
            <person name="Saunders A.M."/>
            <person name="Nielsen J.L."/>
            <person name="Wimmer R."/>
            <person name="Le V.Q."/>
            <person name="McIlroy S.J."/>
            <person name="Petrovski S."/>
            <person name="Seviour R.J."/>
            <person name="Calteau A."/>
            <person name="Nielsen K.L."/>
            <person name="Nielsen P.H."/>
        </authorList>
    </citation>
    <scope>NUCLEOTIDE SEQUENCE [LARGE SCALE GENOMIC DNA]</scope>
    <source>
        <strain evidence="5 6">T1-X7</strain>
    </source>
</reference>
<dbReference type="SUPFAM" id="SSF51621">
    <property type="entry name" value="Phosphoenolpyruvate/pyruvate domain"/>
    <property type="match status" value="1"/>
</dbReference>
<protein>
    <submittedName>
        <fullName evidence="5">HpcH/HpaI aldolase</fullName>
    </submittedName>
</protein>
<dbReference type="RefSeq" id="WP_157635482.1">
    <property type="nucleotide sequence ID" value="NZ_HF570958.1"/>
</dbReference>
<comment type="caution">
    <text evidence="5">The sequence shown here is derived from an EMBL/GenBank/DDBJ whole genome shotgun (WGS) entry which is preliminary data.</text>
</comment>
<evidence type="ECO:0000256" key="2">
    <source>
        <dbReference type="ARBA" id="ARBA00022723"/>
    </source>
</evidence>